<proteinExistence type="predicted"/>
<dbReference type="Proteomes" id="UP000018934">
    <property type="component" value="Chromosome"/>
</dbReference>
<protein>
    <submittedName>
        <fullName evidence="1">Uncharacterized protein</fullName>
    </submittedName>
</protein>
<keyword evidence="2" id="KW-1185">Reference proteome</keyword>
<accession>A0ABM5P9P9</accession>
<name>A0ABM5P9P9_DEHRP</name>
<reference evidence="1 2" key="1">
    <citation type="journal article" date="2013" name="Stand. Genomic Sci.">
        <title>Complete genome sequence of Dehalobacter restrictus PER-K23(T.).</title>
        <authorList>
            <person name="Kruse T."/>
            <person name="Maillard J."/>
            <person name="Goodwin L."/>
            <person name="Woyke T."/>
            <person name="Teshima H."/>
            <person name="Bruce D."/>
            <person name="Detter C."/>
            <person name="Tapia R."/>
            <person name="Han C."/>
            <person name="Huntemann M."/>
            <person name="Wei C.L."/>
            <person name="Han J."/>
            <person name="Chen A."/>
            <person name="Kyrpides N."/>
            <person name="Szeto E."/>
            <person name="Markowitz V."/>
            <person name="Ivanova N."/>
            <person name="Pagani I."/>
            <person name="Pati A."/>
            <person name="Pitluck S."/>
            <person name="Nolan M."/>
            <person name="Holliger C."/>
            <person name="Smidt H."/>
        </authorList>
    </citation>
    <scope>NUCLEOTIDE SEQUENCE [LARGE SCALE GENOMIC DNA]</scope>
    <source>
        <strain evidence="2">DSM 9455</strain>
    </source>
</reference>
<dbReference type="EMBL" id="CP007033">
    <property type="protein sequence ID" value="AHF11489.1"/>
    <property type="molecule type" value="Genomic_DNA"/>
</dbReference>
<evidence type="ECO:0000313" key="1">
    <source>
        <dbReference type="EMBL" id="AHF11489.1"/>
    </source>
</evidence>
<sequence>MITFSENTHISPLGHSYCYWYYFTSFHLDKKVYLLKSGKMSVSMKKMSRINENRNIEENVEFYS</sequence>
<evidence type="ECO:0000313" key="2">
    <source>
        <dbReference type="Proteomes" id="UP000018934"/>
    </source>
</evidence>
<organism evidence="1 2">
    <name type="scientific">Dehalobacter restrictus (strain DSM 9455 / PER-K23)</name>
    <dbReference type="NCBI Taxonomy" id="871738"/>
    <lineage>
        <taxon>Bacteria</taxon>
        <taxon>Bacillati</taxon>
        <taxon>Bacillota</taxon>
        <taxon>Clostridia</taxon>
        <taxon>Eubacteriales</taxon>
        <taxon>Desulfitobacteriaceae</taxon>
        <taxon>Dehalobacter</taxon>
    </lineage>
</organism>
<gene>
    <name evidence="1" type="ORF">DEHRE_13590</name>
</gene>